<dbReference type="EMBL" id="PP756680">
    <property type="protein sequence ID" value="XAO37424.1"/>
    <property type="molecule type" value="Genomic_DNA"/>
</dbReference>
<evidence type="ECO:0000256" key="1">
    <source>
        <dbReference type="ARBA" id="ARBA00008184"/>
    </source>
</evidence>
<evidence type="ECO:0000256" key="6">
    <source>
        <dbReference type="PROSITE-ProRule" id="PRU10072"/>
    </source>
</evidence>
<organism evidence="8">
    <name type="scientific">Muromegalovirus muridbeta1</name>
    <dbReference type="NCBI Taxonomy" id="3050323"/>
    <lineage>
        <taxon>Viruses</taxon>
        <taxon>Duplodnaviria</taxon>
        <taxon>Heunggongvirae</taxon>
        <taxon>Peploviricota</taxon>
        <taxon>Herviviricetes</taxon>
        <taxon>Herpesvirales</taxon>
        <taxon>Orthoherpesviridae</taxon>
        <taxon>Betaherpesvirinae</taxon>
        <taxon>Muromegalovirus</taxon>
    </lineage>
</organism>
<dbReference type="SUPFAM" id="SSF52141">
    <property type="entry name" value="Uracil-DNA glycosylase-like"/>
    <property type="match status" value="1"/>
</dbReference>
<dbReference type="NCBIfam" id="TIGR00628">
    <property type="entry name" value="ung"/>
    <property type="match status" value="1"/>
</dbReference>
<evidence type="ECO:0000259" key="7">
    <source>
        <dbReference type="SMART" id="SM00986"/>
    </source>
</evidence>
<dbReference type="SMART" id="SM00986">
    <property type="entry name" value="UDG"/>
    <property type="match status" value="1"/>
</dbReference>
<dbReference type="PROSITE" id="PS00130">
    <property type="entry name" value="U_DNA_GLYCOSYLASE"/>
    <property type="match status" value="1"/>
</dbReference>
<dbReference type="GO" id="GO:0045437">
    <property type="term" value="F:uridine nucleosidase activity"/>
    <property type="evidence" value="ECO:0007669"/>
    <property type="project" value="UniProtKB-EC"/>
</dbReference>
<dbReference type="PANTHER" id="PTHR11264:SF0">
    <property type="entry name" value="URACIL-DNA GLYCOSYLASE"/>
    <property type="match status" value="1"/>
</dbReference>
<dbReference type="Pfam" id="PF03167">
    <property type="entry name" value="UDG"/>
    <property type="match status" value="1"/>
</dbReference>
<comment type="similarity">
    <text evidence="1">Belongs to the uracil-DNA glycosylase (UDG) superfamily. UNG family.</text>
</comment>
<dbReference type="GO" id="GO:0097510">
    <property type="term" value="P:base-excision repair, AP site formation via deaminated base removal"/>
    <property type="evidence" value="ECO:0007669"/>
    <property type="project" value="TreeGrafter"/>
</dbReference>
<dbReference type="EMBL" id="PP756678">
    <property type="protein sequence ID" value="XAO37144.1"/>
    <property type="molecule type" value="Genomic_DNA"/>
</dbReference>
<reference evidence="8" key="1">
    <citation type="submission" date="2024-05" db="EMBL/GenBank/DDBJ databases">
        <title>Fine-tuning the evolutionary stability and environmental longevity of recombinant transmissible vaccines.</title>
        <authorList>
            <person name="Chan B."/>
            <person name="Nuismer S.L."/>
            <person name="Nichols J."/>
            <person name="Davison A.J."/>
            <person name="Alqirbi H."/>
            <person name="Jarvis M.A."/>
            <person name="Redwood A.J."/>
        </authorList>
    </citation>
    <scope>NUCLEOTIDE SEQUENCE</scope>
    <source>
        <strain evidence="8">K181</strain>
    </source>
</reference>
<dbReference type="InterPro" id="IPR036895">
    <property type="entry name" value="Uracil-DNA_glycosylase-like_sf"/>
</dbReference>
<keyword evidence="5" id="KW-0234">DNA repair</keyword>
<feature type="domain" description="Uracil-DNA glycosylase-like" evidence="7">
    <location>
        <begin position="85"/>
        <end position="247"/>
    </location>
</feature>
<keyword evidence="4 8" id="KW-0378">Hydrolase</keyword>
<dbReference type="NCBIfam" id="NF003592">
    <property type="entry name" value="PRK05254.1-5"/>
    <property type="match status" value="1"/>
</dbReference>
<evidence type="ECO:0000256" key="4">
    <source>
        <dbReference type="ARBA" id="ARBA00022801"/>
    </source>
</evidence>
<dbReference type="Gene3D" id="3.40.470.10">
    <property type="entry name" value="Uracil-DNA glycosylase-like domain"/>
    <property type="match status" value="1"/>
</dbReference>
<keyword evidence="2" id="KW-1048">Host nucleus</keyword>
<dbReference type="SMART" id="SM00987">
    <property type="entry name" value="UreE_C"/>
    <property type="match status" value="1"/>
</dbReference>
<dbReference type="HAMAP" id="MF_00148">
    <property type="entry name" value="UDG"/>
    <property type="match status" value="1"/>
</dbReference>
<feature type="active site" description="Proton acceptor" evidence="6">
    <location>
        <position position="100"/>
    </location>
</feature>
<sequence length="262" mass="29561">MALRQWMLRHIAVHDVGAAAAGADVSADVIHQQAEALGIHEAWMSFLKLSATQASQLVRITDRVDQERRMCTIYPEKSDVHRWSRLCFPYDVRVVILGQDPYHDGSACGLAFGTVRDRPAPPSLVTVFKELRRSIPEFSMPKCGCLDAWCREGVLLINTVFTVVKGQPGSHEALGWQILSDRVLQALSEQREGLVFLLWGLQAQKKEYLIDPRKHLILRSSHPSPRAQGARNPFVGNNHFVLANEYLSRRGERVDWNVLCSK</sequence>
<evidence type="ECO:0000256" key="5">
    <source>
        <dbReference type="ARBA" id="ARBA00023204"/>
    </source>
</evidence>
<dbReference type="NCBIfam" id="NF003589">
    <property type="entry name" value="PRK05254.1-2"/>
    <property type="match status" value="1"/>
</dbReference>
<dbReference type="GO" id="GO:0004844">
    <property type="term" value="F:uracil DNA N-glycosylase activity"/>
    <property type="evidence" value="ECO:0007669"/>
    <property type="project" value="InterPro"/>
</dbReference>
<dbReference type="EMBL" id="PP756681">
    <property type="protein sequence ID" value="XAO37564.1"/>
    <property type="molecule type" value="Genomic_DNA"/>
</dbReference>
<dbReference type="EC" id="3.2.2.3" evidence="8"/>
<dbReference type="PANTHER" id="PTHR11264">
    <property type="entry name" value="URACIL-DNA GLYCOSYLASE"/>
    <property type="match status" value="1"/>
</dbReference>
<dbReference type="InterPro" id="IPR005122">
    <property type="entry name" value="Uracil-DNA_glycosylase-like"/>
</dbReference>
<keyword evidence="8" id="KW-0326">Glycosidase</keyword>
<dbReference type="EMBL" id="PP756679">
    <property type="protein sequence ID" value="XAO37284.1"/>
    <property type="molecule type" value="Genomic_DNA"/>
</dbReference>
<dbReference type="InterPro" id="IPR018085">
    <property type="entry name" value="Ura-DNA_Glyclase_AS"/>
</dbReference>
<evidence type="ECO:0000256" key="3">
    <source>
        <dbReference type="ARBA" id="ARBA00022763"/>
    </source>
</evidence>
<proteinExistence type="inferred from homology"/>
<evidence type="ECO:0000313" key="8">
    <source>
        <dbReference type="EMBL" id="XAO37284.1"/>
    </source>
</evidence>
<gene>
    <name evidence="8" type="primary">M114</name>
</gene>
<dbReference type="InterPro" id="IPR002043">
    <property type="entry name" value="UDG_fam1"/>
</dbReference>
<dbReference type="CDD" id="cd10027">
    <property type="entry name" value="UDG-F1-like"/>
    <property type="match status" value="1"/>
</dbReference>
<keyword evidence="3" id="KW-0227">DNA damage</keyword>
<protein>
    <submittedName>
        <fullName evidence="8">Uracil-DNA glycosylase</fullName>
        <ecNumber evidence="8">3.2.2.3</ecNumber>
    </submittedName>
</protein>
<evidence type="ECO:0000256" key="2">
    <source>
        <dbReference type="ARBA" id="ARBA00022562"/>
    </source>
</evidence>
<name>A0AAU6W7P0_9BETA</name>
<accession>A0AAU6W7P0</accession>